<evidence type="ECO:0000313" key="1">
    <source>
        <dbReference type="EMBL" id="MDH1237241.1"/>
    </source>
</evidence>
<name>A0AA42P9G2_STUST</name>
<dbReference type="RefSeq" id="WP_139113524.1">
    <property type="nucleotide sequence ID" value="NZ_JAOCAE010000009.1"/>
</dbReference>
<dbReference type="AlphaFoldDB" id="A0AA42P9G2"/>
<evidence type="ECO:0000313" key="2">
    <source>
        <dbReference type="Proteomes" id="UP001158500"/>
    </source>
</evidence>
<sequence length="64" mass="7284">MNDAVEMVLSALEQTPRQAEDRHVEASLTFELPHALGCGSPELLARKIAHDIRRLEIMMEKTKR</sequence>
<proteinExistence type="predicted"/>
<comment type="caution">
    <text evidence="1">The sequence shown here is derived from an EMBL/GenBank/DDBJ whole genome shotgun (WGS) entry which is preliminary data.</text>
</comment>
<gene>
    <name evidence="1" type="ORF">N5C32_14475</name>
</gene>
<accession>A0AA42P9G2</accession>
<protein>
    <submittedName>
        <fullName evidence="1">Uncharacterized protein</fullName>
    </submittedName>
</protein>
<reference evidence="1" key="1">
    <citation type="submission" date="2022-09" db="EMBL/GenBank/DDBJ databases">
        <title>Intensive care unit water sources are persistently colonized with multi-drug resistant bacteria and are the site of extensive horizontal gene transfer of antibiotic resistance genes.</title>
        <authorList>
            <person name="Diorio-Toth L."/>
        </authorList>
    </citation>
    <scope>NUCLEOTIDE SEQUENCE</scope>
    <source>
        <strain evidence="1">GD03947</strain>
    </source>
</reference>
<organism evidence="1 2">
    <name type="scientific">Stutzerimonas stutzeri</name>
    <name type="common">Pseudomonas stutzeri</name>
    <dbReference type="NCBI Taxonomy" id="316"/>
    <lineage>
        <taxon>Bacteria</taxon>
        <taxon>Pseudomonadati</taxon>
        <taxon>Pseudomonadota</taxon>
        <taxon>Gammaproteobacteria</taxon>
        <taxon>Pseudomonadales</taxon>
        <taxon>Pseudomonadaceae</taxon>
        <taxon>Stutzerimonas</taxon>
    </lineage>
</organism>
<dbReference type="EMBL" id="JAOCAE010000009">
    <property type="protein sequence ID" value="MDH1237241.1"/>
    <property type="molecule type" value="Genomic_DNA"/>
</dbReference>
<dbReference type="Proteomes" id="UP001158500">
    <property type="component" value="Unassembled WGS sequence"/>
</dbReference>